<accession>A0A4Z1DXL1</accession>
<evidence type="ECO:0000313" key="3">
    <source>
        <dbReference type="EMBL" id="TGO03810.1"/>
    </source>
</evidence>
<sequence>MSPTLTSLPAPGQFETIEQAQEARALAEAAARRRKLLVWSSPVVAVFLLAAIYLLTITTVVIVGERSYASQSYATATRQFTWLQNVNALERWKPYYNAGTARYAGGAFFPASQELERALEIVPKGTDGQRGGDECLVAMNLSLTYEGLGDQAALAADPAMAIAYYDQALAQLEGCGSGSGGDSEQESEAQESQERQEGKEGEQQQEQEGQQGGDPTDPSDPSQDPSDPADDPADPSDDPSGEDPAPTDPTEEQTGASEDPDMTDEEREVAERNAEAEAERQQQEQESQGGDGGGQGW</sequence>
<reference evidence="3 4" key="1">
    <citation type="submission" date="2018-11" db="EMBL/GenBank/DDBJ databases">
        <title>Complete genome sequencing of the Actinobacteria Serinibacter sp. K3-2.</title>
        <authorList>
            <person name="Rakitin A.L."/>
            <person name="Beletsky A.V."/>
            <person name="Mardanov A.V."/>
            <person name="Ravin N.V."/>
            <person name="Gromova A.S."/>
            <person name="Filippova S.N."/>
            <person name="Gal'Chenko V.F."/>
        </authorList>
    </citation>
    <scope>NUCLEOTIDE SEQUENCE [LARGE SCALE GENOMIC DNA]</scope>
    <source>
        <strain evidence="3 4">K3-2</strain>
    </source>
</reference>
<dbReference type="Proteomes" id="UP000297318">
    <property type="component" value="Unassembled WGS sequence"/>
</dbReference>
<feature type="compositionally biased region" description="Acidic residues" evidence="1">
    <location>
        <begin position="258"/>
        <end position="268"/>
    </location>
</feature>
<keyword evidence="2" id="KW-0812">Transmembrane</keyword>
<dbReference type="RefSeq" id="WP_135850839.1">
    <property type="nucleotide sequence ID" value="NZ_RHPJ01000005.1"/>
</dbReference>
<dbReference type="Gene3D" id="1.25.40.10">
    <property type="entry name" value="Tetratricopeptide repeat domain"/>
    <property type="match status" value="1"/>
</dbReference>
<gene>
    <name evidence="3" type="ORF">SERN_2822</name>
</gene>
<feature type="compositionally biased region" description="Basic and acidic residues" evidence="1">
    <location>
        <begin position="192"/>
        <end position="202"/>
    </location>
</feature>
<dbReference type="OrthoDB" id="3712155at2"/>
<keyword evidence="2" id="KW-1133">Transmembrane helix</keyword>
<dbReference type="AlphaFoldDB" id="A0A4Z1DXL1"/>
<organism evidence="3 4">
    <name type="scientific">Serinibacter arcticus</name>
    <dbReference type="NCBI Taxonomy" id="1655435"/>
    <lineage>
        <taxon>Bacteria</taxon>
        <taxon>Bacillati</taxon>
        <taxon>Actinomycetota</taxon>
        <taxon>Actinomycetes</taxon>
        <taxon>Micrococcales</taxon>
        <taxon>Beutenbergiaceae</taxon>
        <taxon>Serinibacter</taxon>
    </lineage>
</organism>
<keyword evidence="4" id="KW-1185">Reference proteome</keyword>
<dbReference type="EMBL" id="RHPJ01000005">
    <property type="protein sequence ID" value="TGO03810.1"/>
    <property type="molecule type" value="Genomic_DNA"/>
</dbReference>
<protein>
    <submittedName>
        <fullName evidence="3">MNN4 protein</fullName>
    </submittedName>
</protein>
<feature type="compositionally biased region" description="Acidic residues" evidence="1">
    <location>
        <begin position="227"/>
        <end position="241"/>
    </location>
</feature>
<evidence type="ECO:0000256" key="1">
    <source>
        <dbReference type="SAM" id="MobiDB-lite"/>
    </source>
</evidence>
<dbReference type="InterPro" id="IPR011990">
    <property type="entry name" value="TPR-like_helical_dom_sf"/>
</dbReference>
<feature type="compositionally biased region" description="Low complexity" evidence="1">
    <location>
        <begin position="204"/>
        <end position="226"/>
    </location>
</feature>
<evidence type="ECO:0000256" key="2">
    <source>
        <dbReference type="SAM" id="Phobius"/>
    </source>
</evidence>
<evidence type="ECO:0000313" key="4">
    <source>
        <dbReference type="Proteomes" id="UP000297318"/>
    </source>
</evidence>
<keyword evidence="2" id="KW-0472">Membrane</keyword>
<feature type="compositionally biased region" description="Basic and acidic residues" evidence="1">
    <location>
        <begin position="269"/>
        <end position="283"/>
    </location>
</feature>
<proteinExistence type="predicted"/>
<comment type="caution">
    <text evidence="3">The sequence shown here is derived from an EMBL/GenBank/DDBJ whole genome shotgun (WGS) entry which is preliminary data.</text>
</comment>
<name>A0A4Z1DXL1_9MICO</name>
<feature type="region of interest" description="Disordered" evidence="1">
    <location>
        <begin position="175"/>
        <end position="297"/>
    </location>
</feature>
<feature type="transmembrane region" description="Helical" evidence="2">
    <location>
        <begin position="43"/>
        <end position="63"/>
    </location>
</feature>